<dbReference type="GO" id="GO:0016740">
    <property type="term" value="F:transferase activity"/>
    <property type="evidence" value="ECO:0007669"/>
    <property type="project" value="UniProtKB-KW"/>
</dbReference>
<reference evidence="1 2" key="1">
    <citation type="submission" date="2019-12" db="EMBL/GenBank/DDBJ databases">
        <title>Erwinia sp. nov., isolated from droppings of birds in the Qinghai-Tiebt plateau of China.</title>
        <authorList>
            <person name="Ge Y."/>
        </authorList>
    </citation>
    <scope>NUCLEOTIDE SEQUENCE [LARGE SCALE GENOMIC DNA]</scope>
    <source>
        <strain evidence="1 2">J780</strain>
    </source>
</reference>
<dbReference type="RefSeq" id="WP_156288133.1">
    <property type="nucleotide sequence ID" value="NZ_CP046509.1"/>
</dbReference>
<dbReference type="Proteomes" id="UP000424752">
    <property type="component" value="Chromosome"/>
</dbReference>
<accession>A0A6I6ET64</accession>
<evidence type="ECO:0000313" key="2">
    <source>
        <dbReference type="Proteomes" id="UP000424752"/>
    </source>
</evidence>
<dbReference type="EMBL" id="CP046509">
    <property type="protein sequence ID" value="QGU89466.1"/>
    <property type="molecule type" value="Genomic_DNA"/>
</dbReference>
<proteinExistence type="predicted"/>
<dbReference type="KEGG" id="erwi:GN242_20660"/>
<dbReference type="Gene3D" id="3.90.1480.10">
    <property type="entry name" value="Alpha-2,3-sialyltransferase"/>
    <property type="match status" value="1"/>
</dbReference>
<organism evidence="1 2">
    <name type="scientific">Erwinia sorbitola</name>
    <dbReference type="NCBI Taxonomy" id="2681984"/>
    <lineage>
        <taxon>Bacteria</taxon>
        <taxon>Pseudomonadati</taxon>
        <taxon>Pseudomonadota</taxon>
        <taxon>Gammaproteobacteria</taxon>
        <taxon>Enterobacterales</taxon>
        <taxon>Erwiniaceae</taxon>
        <taxon>Erwinia</taxon>
    </lineage>
</organism>
<name>A0A6I6ET64_9GAMM</name>
<gene>
    <name evidence="1" type="ORF">GN242_20660</name>
</gene>
<sequence>MGTFFKQIYRYSHSRRFRHNENLWPYVKIKRASEGHISSLSVRGQPVAIVNLSDIARKYSGDLLLIASGPSVNETDFSPLQHLPAMGVNGSWFMHDKTNFKFFVIVDMTFIDQRQSMVKEMINDPDILFFTTVRGVVKVIEYFGYSAIRCQIAIVEDACFKSFQPQVLTEEIHQSYQDEESVSFCKTDRNIAFFKDIRKGVFDAGTVAHWALQIIQFMGFSRVIIAGLDMNNFQQPRFYENENDKSPCGLEQQFSGLIEPAFRHASQVLKENSIEVLNLSLNSALDSSIFKKVKPHDVC</sequence>
<protein>
    <submittedName>
        <fullName evidence="1">Sugar glycosyltransferase</fullName>
    </submittedName>
</protein>
<dbReference type="AlphaFoldDB" id="A0A6I6ET64"/>
<evidence type="ECO:0000313" key="1">
    <source>
        <dbReference type="EMBL" id="QGU89466.1"/>
    </source>
</evidence>
<keyword evidence="1" id="KW-0808">Transferase</keyword>